<feature type="compositionally biased region" description="Polar residues" evidence="1">
    <location>
        <begin position="84"/>
        <end position="99"/>
    </location>
</feature>
<dbReference type="Proteomes" id="UP000025245">
    <property type="component" value="Chromosome"/>
</dbReference>
<evidence type="ECO:0000256" key="3">
    <source>
        <dbReference type="SAM" id="SignalP"/>
    </source>
</evidence>
<feature type="compositionally biased region" description="Basic and acidic residues" evidence="1">
    <location>
        <begin position="57"/>
        <end position="83"/>
    </location>
</feature>
<proteinExistence type="predicted"/>
<evidence type="ECO:0000313" key="6">
    <source>
        <dbReference type="Proteomes" id="UP000025245"/>
    </source>
</evidence>
<keyword evidence="2" id="KW-0472">Membrane</keyword>
<sequence length="158" mass="18508">MRFKGLMLQLFLLLFLASPVLADDLKDNTIQFDTKRIETEQDKQQGNEQSQLISGLFDKKSNDKMKDVQKSKEKAQEKQRESLFQKSSINSRQSQTKQLFVSRDQEQAKAKYLKSDTQIEETRNYRPTVLYLTLIVLILIVASLLSMKIRENDEEYTH</sequence>
<evidence type="ECO:0000256" key="2">
    <source>
        <dbReference type="SAM" id="Phobius"/>
    </source>
</evidence>
<keyword evidence="2" id="KW-0812">Transmembrane</keyword>
<reference evidence="4 6" key="1">
    <citation type="journal article" date="2014" name="Genome Announc.">
        <title>Complete Genome Sequence of a Virulent Strain, Streptococcus iniae ISET0901, Isolated from Diseased Tilapia.</title>
        <authorList>
            <person name="Pridgeon J.W."/>
            <person name="Zhang D."/>
            <person name="Zhang L."/>
        </authorList>
    </citation>
    <scope>NUCLEOTIDE SEQUENCE [LARGE SCALE GENOMIC DNA]</scope>
    <source>
        <strain evidence="4 6">ISET0901</strain>
    </source>
</reference>
<evidence type="ECO:0000313" key="4">
    <source>
        <dbReference type="EMBL" id="AHY16523.1"/>
    </source>
</evidence>
<name>A0A3L8GF15_STRIN</name>
<feature type="signal peptide" evidence="3">
    <location>
        <begin position="1"/>
        <end position="22"/>
    </location>
</feature>
<keyword evidence="3" id="KW-0732">Signal</keyword>
<dbReference type="RefSeq" id="WP_016356153.1">
    <property type="nucleotide sequence ID" value="NZ_CP017952.1"/>
</dbReference>
<dbReference type="InterPro" id="IPR018920">
    <property type="entry name" value="EssA/YueC"/>
</dbReference>
<dbReference type="EMBL" id="CP007586">
    <property type="protein sequence ID" value="AHY16523.1"/>
    <property type="molecule type" value="Genomic_DNA"/>
</dbReference>
<keyword evidence="6" id="KW-1185">Reference proteome</keyword>
<dbReference type="OrthoDB" id="2221885at2"/>
<accession>A0A3L8GF15</accession>
<dbReference type="AlphaFoldDB" id="A0A3L8GF15"/>
<dbReference type="KEGG" id="siq:DQ08_08740"/>
<feature type="region of interest" description="Disordered" evidence="1">
    <location>
        <begin position="57"/>
        <end position="100"/>
    </location>
</feature>
<feature type="chain" id="PRO_5018589102" evidence="3">
    <location>
        <begin position="23"/>
        <end position="158"/>
    </location>
</feature>
<dbReference type="EMBL" id="QLQD01000075">
    <property type="protein sequence ID" value="RLU55284.1"/>
    <property type="molecule type" value="Genomic_DNA"/>
</dbReference>
<dbReference type="STRING" id="1346.BMF34_08735"/>
<protein>
    <submittedName>
        <fullName evidence="5">Type VII secretion protein EssA</fullName>
    </submittedName>
</protein>
<evidence type="ECO:0000313" key="7">
    <source>
        <dbReference type="Proteomes" id="UP000269148"/>
    </source>
</evidence>
<feature type="transmembrane region" description="Helical" evidence="2">
    <location>
        <begin position="129"/>
        <end position="147"/>
    </location>
</feature>
<evidence type="ECO:0000313" key="5">
    <source>
        <dbReference type="EMBL" id="RLU55284.1"/>
    </source>
</evidence>
<dbReference type="Proteomes" id="UP000269148">
    <property type="component" value="Unassembled WGS sequence"/>
</dbReference>
<gene>
    <name evidence="5" type="primary">essA</name>
    <name evidence="5" type="ORF">DIY07_08840</name>
    <name evidence="4" type="ORF">DQ08_08740</name>
</gene>
<dbReference type="KEGG" id="sio:DW64_08725"/>
<organism evidence="5 7">
    <name type="scientific">Streptococcus iniae</name>
    <name type="common">Streptococcus shiloi</name>
    <dbReference type="NCBI Taxonomy" id="1346"/>
    <lineage>
        <taxon>Bacteria</taxon>
        <taxon>Bacillati</taxon>
        <taxon>Bacillota</taxon>
        <taxon>Bacilli</taxon>
        <taxon>Lactobacillales</taxon>
        <taxon>Streptococcaceae</taxon>
        <taxon>Streptococcus</taxon>
    </lineage>
</organism>
<evidence type="ECO:0000256" key="1">
    <source>
        <dbReference type="SAM" id="MobiDB-lite"/>
    </source>
</evidence>
<reference evidence="5 7" key="2">
    <citation type="submission" date="2018-06" db="EMBL/GenBank/DDBJ databases">
        <title>Mutators as drivers of adaptation in pathogenic bacteria and a risk factor for host jumps and vaccine escape.</title>
        <authorList>
            <person name="Barnes A.C."/>
            <person name="Silayeva O."/>
        </authorList>
    </citation>
    <scope>NUCLEOTIDE SEQUENCE [LARGE SCALE GENOMIC DNA]</scope>
    <source>
        <strain evidence="5 7">QMA0445</strain>
    </source>
</reference>
<keyword evidence="2" id="KW-1133">Transmembrane helix</keyword>
<dbReference type="NCBIfam" id="TIGR03927">
    <property type="entry name" value="T7SS_EssA_Firm"/>
    <property type="match status" value="1"/>
</dbReference>